<sequence length="74" mass="7498">MGTLRAILHEIIGLFVDDGSLALALVLWVVAVGVAARLATGLPVLVPGTALAGGCIAILLWNVVGAARARARRG</sequence>
<keyword evidence="3" id="KW-1185">Reference proteome</keyword>
<accession>A0ABT7ZZL9</accession>
<dbReference type="EMBL" id="JAUFPN010000006">
    <property type="protein sequence ID" value="MDN3562911.1"/>
    <property type="molecule type" value="Genomic_DNA"/>
</dbReference>
<feature type="transmembrane region" description="Helical" evidence="1">
    <location>
        <begin position="21"/>
        <end position="39"/>
    </location>
</feature>
<gene>
    <name evidence="2" type="ORF">QWZ14_00755</name>
</gene>
<protein>
    <submittedName>
        <fullName evidence="2">Uncharacterized protein</fullName>
    </submittedName>
</protein>
<feature type="transmembrane region" description="Helical" evidence="1">
    <location>
        <begin position="45"/>
        <end position="64"/>
    </location>
</feature>
<keyword evidence="1" id="KW-0812">Transmembrane</keyword>
<evidence type="ECO:0000256" key="1">
    <source>
        <dbReference type="SAM" id="Phobius"/>
    </source>
</evidence>
<dbReference type="Proteomes" id="UP001529369">
    <property type="component" value="Unassembled WGS sequence"/>
</dbReference>
<keyword evidence="1" id="KW-1133">Transmembrane helix</keyword>
<comment type="caution">
    <text evidence="2">The sequence shown here is derived from an EMBL/GenBank/DDBJ whole genome shotgun (WGS) entry which is preliminary data.</text>
</comment>
<keyword evidence="1" id="KW-0472">Membrane</keyword>
<evidence type="ECO:0000313" key="3">
    <source>
        <dbReference type="Proteomes" id="UP001529369"/>
    </source>
</evidence>
<reference evidence="3" key="1">
    <citation type="journal article" date="2019" name="Int. J. Syst. Evol. Microbiol.">
        <title>The Global Catalogue of Microorganisms (GCM) 10K type strain sequencing project: providing services to taxonomists for standard genome sequencing and annotation.</title>
        <authorList>
            <consortium name="The Broad Institute Genomics Platform"/>
            <consortium name="The Broad Institute Genome Sequencing Center for Infectious Disease"/>
            <person name="Wu L."/>
            <person name="Ma J."/>
        </authorList>
    </citation>
    <scope>NUCLEOTIDE SEQUENCE [LARGE SCALE GENOMIC DNA]</scope>
    <source>
        <strain evidence="3">CECT 7131</strain>
    </source>
</reference>
<dbReference type="RefSeq" id="WP_290314633.1">
    <property type="nucleotide sequence ID" value="NZ_JAUFPN010000006.1"/>
</dbReference>
<evidence type="ECO:0000313" key="2">
    <source>
        <dbReference type="EMBL" id="MDN3562911.1"/>
    </source>
</evidence>
<proteinExistence type="predicted"/>
<name>A0ABT7ZZL9_9PROT</name>
<organism evidence="2 3">
    <name type="scientific">Paeniroseomonas aquatica</name>
    <dbReference type="NCBI Taxonomy" id="373043"/>
    <lineage>
        <taxon>Bacteria</taxon>
        <taxon>Pseudomonadati</taxon>
        <taxon>Pseudomonadota</taxon>
        <taxon>Alphaproteobacteria</taxon>
        <taxon>Acetobacterales</taxon>
        <taxon>Acetobacteraceae</taxon>
        <taxon>Paeniroseomonas</taxon>
    </lineage>
</organism>